<dbReference type="HOGENOM" id="CLU_2782358_0_0_1"/>
<dbReference type="Ensembl" id="ENSCINT00000033290.1">
    <property type="protein sequence ID" value="ENSCINP00000030733.1"/>
    <property type="gene ID" value="ENSCING00000018467.1"/>
</dbReference>
<dbReference type="InParanoid" id="H2XM51"/>
<sequence length="69" mass="7202">PVSSNSGRKYIERISGFAGEDHITLIVESVAKSTLTFSGGPSGISCGIVWLTSTPIPSPTAVQPTTLKR</sequence>
<reference evidence="1" key="3">
    <citation type="submission" date="2025-09" db="UniProtKB">
        <authorList>
            <consortium name="Ensembl"/>
        </authorList>
    </citation>
    <scope>IDENTIFICATION</scope>
</reference>
<name>H2XM51_CIOIN</name>
<reference evidence="1" key="2">
    <citation type="submission" date="2025-08" db="UniProtKB">
        <authorList>
            <consortium name="Ensembl"/>
        </authorList>
    </citation>
    <scope>IDENTIFICATION</scope>
</reference>
<accession>H2XM51</accession>
<evidence type="ECO:0000313" key="2">
    <source>
        <dbReference type="Proteomes" id="UP000008144"/>
    </source>
</evidence>
<proteinExistence type="predicted"/>
<reference evidence="2" key="1">
    <citation type="journal article" date="2002" name="Science">
        <title>The draft genome of Ciona intestinalis: insights into chordate and vertebrate origins.</title>
        <authorList>
            <person name="Dehal P."/>
            <person name="Satou Y."/>
            <person name="Campbell R.K."/>
            <person name="Chapman J."/>
            <person name="Degnan B."/>
            <person name="De Tomaso A."/>
            <person name="Davidson B."/>
            <person name="Di Gregorio A."/>
            <person name="Gelpke M."/>
            <person name="Goodstein D.M."/>
            <person name="Harafuji N."/>
            <person name="Hastings K.E."/>
            <person name="Ho I."/>
            <person name="Hotta K."/>
            <person name="Huang W."/>
            <person name="Kawashima T."/>
            <person name="Lemaire P."/>
            <person name="Martinez D."/>
            <person name="Meinertzhagen I.A."/>
            <person name="Necula S."/>
            <person name="Nonaka M."/>
            <person name="Putnam N."/>
            <person name="Rash S."/>
            <person name="Saiga H."/>
            <person name="Satake M."/>
            <person name="Terry A."/>
            <person name="Yamada L."/>
            <person name="Wang H.G."/>
            <person name="Awazu S."/>
            <person name="Azumi K."/>
            <person name="Boore J."/>
            <person name="Branno M."/>
            <person name="Chin-Bow S."/>
            <person name="DeSantis R."/>
            <person name="Doyle S."/>
            <person name="Francino P."/>
            <person name="Keys D.N."/>
            <person name="Haga S."/>
            <person name="Hayashi H."/>
            <person name="Hino K."/>
            <person name="Imai K.S."/>
            <person name="Inaba K."/>
            <person name="Kano S."/>
            <person name="Kobayashi K."/>
            <person name="Kobayashi M."/>
            <person name="Lee B.I."/>
            <person name="Makabe K.W."/>
            <person name="Manohar C."/>
            <person name="Matassi G."/>
            <person name="Medina M."/>
            <person name="Mochizuki Y."/>
            <person name="Mount S."/>
            <person name="Morishita T."/>
            <person name="Miura S."/>
            <person name="Nakayama A."/>
            <person name="Nishizaka S."/>
            <person name="Nomoto H."/>
            <person name="Ohta F."/>
            <person name="Oishi K."/>
            <person name="Rigoutsos I."/>
            <person name="Sano M."/>
            <person name="Sasaki A."/>
            <person name="Sasakura Y."/>
            <person name="Shoguchi E."/>
            <person name="Shin-i T."/>
            <person name="Spagnuolo A."/>
            <person name="Stainier D."/>
            <person name="Suzuki M.M."/>
            <person name="Tassy O."/>
            <person name="Takatori N."/>
            <person name="Tokuoka M."/>
            <person name="Yagi K."/>
            <person name="Yoshizaki F."/>
            <person name="Wada S."/>
            <person name="Zhang C."/>
            <person name="Hyatt P.D."/>
            <person name="Larimer F."/>
            <person name="Detter C."/>
            <person name="Doggett N."/>
            <person name="Glavina T."/>
            <person name="Hawkins T."/>
            <person name="Richardson P."/>
            <person name="Lucas S."/>
            <person name="Kohara Y."/>
            <person name="Levine M."/>
            <person name="Satoh N."/>
            <person name="Rokhsar D.S."/>
        </authorList>
    </citation>
    <scope>NUCLEOTIDE SEQUENCE [LARGE SCALE GENOMIC DNA]</scope>
</reference>
<evidence type="ECO:0000313" key="1">
    <source>
        <dbReference type="Ensembl" id="ENSCINP00000030733.1"/>
    </source>
</evidence>
<dbReference type="Proteomes" id="UP000008144">
    <property type="component" value="Unassembled WGS sequence"/>
</dbReference>
<organism evidence="1 2">
    <name type="scientific">Ciona intestinalis</name>
    <name type="common">Transparent sea squirt</name>
    <name type="synonym">Ascidia intestinalis</name>
    <dbReference type="NCBI Taxonomy" id="7719"/>
    <lineage>
        <taxon>Eukaryota</taxon>
        <taxon>Metazoa</taxon>
        <taxon>Chordata</taxon>
        <taxon>Tunicata</taxon>
        <taxon>Ascidiacea</taxon>
        <taxon>Phlebobranchia</taxon>
        <taxon>Cionidae</taxon>
        <taxon>Ciona</taxon>
    </lineage>
</organism>
<dbReference type="AlphaFoldDB" id="H2XM51"/>
<keyword evidence="2" id="KW-1185">Reference proteome</keyword>
<protein>
    <submittedName>
        <fullName evidence="1">Uncharacterized protein</fullName>
    </submittedName>
</protein>